<feature type="region of interest" description="Disordered" evidence="16">
    <location>
        <begin position="100"/>
        <end position="119"/>
    </location>
</feature>
<evidence type="ECO:0000256" key="11">
    <source>
        <dbReference type="ARBA" id="ARBA00022989"/>
    </source>
</evidence>
<evidence type="ECO:0000256" key="14">
    <source>
        <dbReference type="ARBA" id="ARBA00030212"/>
    </source>
</evidence>
<organism evidence="18 20">
    <name type="scientific">Labeo rohita</name>
    <name type="common">Indian major carp</name>
    <name type="synonym">Cyprinus rohita</name>
    <dbReference type="NCBI Taxonomy" id="84645"/>
    <lineage>
        <taxon>Eukaryota</taxon>
        <taxon>Metazoa</taxon>
        <taxon>Chordata</taxon>
        <taxon>Craniata</taxon>
        <taxon>Vertebrata</taxon>
        <taxon>Euteleostomi</taxon>
        <taxon>Actinopterygii</taxon>
        <taxon>Neopterygii</taxon>
        <taxon>Teleostei</taxon>
        <taxon>Ostariophysi</taxon>
        <taxon>Cypriniformes</taxon>
        <taxon>Cyprinidae</taxon>
        <taxon>Labeoninae</taxon>
        <taxon>Labeonini</taxon>
        <taxon>Labeo</taxon>
    </lineage>
</organism>
<evidence type="ECO:0007829" key="21">
    <source>
        <dbReference type="PeptideAtlas" id="A0A498N5G5"/>
    </source>
</evidence>
<evidence type="ECO:0000256" key="7">
    <source>
        <dbReference type="ARBA" id="ARBA00022660"/>
    </source>
</evidence>
<evidence type="ECO:0000256" key="10">
    <source>
        <dbReference type="ARBA" id="ARBA00022982"/>
    </source>
</evidence>
<evidence type="ECO:0000256" key="1">
    <source>
        <dbReference type="ARBA" id="ARBA00003195"/>
    </source>
</evidence>
<comment type="function">
    <text evidence="1">Accessory subunit of the mitochondrial membrane respiratory chain NADH dehydrogenase (Complex I), that is believed not to be involved in catalysis. Complex I functions in the transfer of electrons from NADH to the respiratory chain. The immediate electron acceptor for the enzyme is believed to be ubiquinone.</text>
</comment>
<evidence type="ECO:0000256" key="9">
    <source>
        <dbReference type="ARBA" id="ARBA00022792"/>
    </source>
</evidence>
<comment type="similarity">
    <text evidence="3">Belongs to the complex I NDUFB4 subunit family.</text>
</comment>
<accession>A0A498N5G5</accession>
<proteinExistence type="evidence at protein level"/>
<evidence type="ECO:0000313" key="19">
    <source>
        <dbReference type="EMBL" id="RXN26680.1"/>
    </source>
</evidence>
<dbReference type="AlphaFoldDB" id="A0A498N5G5"/>
<feature type="compositionally biased region" description="Polar residues" evidence="16">
    <location>
        <begin position="1"/>
        <end position="26"/>
    </location>
</feature>
<dbReference type="STRING" id="84645.A0A498N5G5"/>
<reference evidence="18 20" key="1">
    <citation type="submission" date="2018-03" db="EMBL/GenBank/DDBJ databases">
        <title>Draft genome sequence of Rohu Carp (Labeo rohita).</title>
        <authorList>
            <person name="Das P."/>
            <person name="Kushwaha B."/>
            <person name="Joshi C.G."/>
            <person name="Kumar D."/>
            <person name="Nagpure N.S."/>
            <person name="Sahoo L."/>
            <person name="Das S.P."/>
            <person name="Bit A."/>
            <person name="Patnaik S."/>
            <person name="Meher P.K."/>
            <person name="Jayasankar P."/>
            <person name="Koringa P.G."/>
            <person name="Patel N.V."/>
            <person name="Hinsu A.T."/>
            <person name="Kumar R."/>
            <person name="Pandey M."/>
            <person name="Agarwal S."/>
            <person name="Srivastava S."/>
            <person name="Singh M."/>
            <person name="Iquebal M.A."/>
            <person name="Jaiswal S."/>
            <person name="Angadi U.B."/>
            <person name="Kumar N."/>
            <person name="Raza M."/>
            <person name="Shah T.M."/>
            <person name="Rai A."/>
            <person name="Jena J.K."/>
        </authorList>
    </citation>
    <scope>NUCLEOTIDE SEQUENCE [LARGE SCALE GENOMIC DNA]</scope>
    <source>
        <strain evidence="18">DASCIFA01</strain>
        <tissue evidence="18">Testis</tissue>
    </source>
</reference>
<keyword evidence="9" id="KW-0999">Mitochondrion inner membrane</keyword>
<gene>
    <name evidence="19" type="ORF">ROHU_020582</name>
    <name evidence="18" type="ORF">ROHU_021281</name>
</gene>
<evidence type="ECO:0000256" key="13">
    <source>
        <dbReference type="ARBA" id="ARBA00023136"/>
    </source>
</evidence>
<sequence>MLNNTLQEQSSPPVSKTNIQSTSYDIVTTPADFVKGDPSPSPSTYSNIIGRSKEQLASPNREQRTRVQAYTSALDNHKPAQPCLLQTAPDASFVMESRSANISPHPRQPDTGSNNFSHQEHDGLMERQLDKDIAYPKHRLSEKDKYLLPDKLTVEKDIQNDNVFYSPMSKKTNSLCESDDFSPLSATKIPMQQNLVRSGLSLSCADLKYGLHNGRSFSDTAVFKHLKKLVSFHNQGDPRLLLRFINPAEADILDAASGALIRFRLGGPTYPPNIYFKIYTRAPIVDMCASSPKDYTQLKKPAPGQIHNGRLMINDRDDHSRWYQRVENNGWRILSCKVIGKLELYELAEGEQKDFACVYVHDICEVPQIRQDPVVQASVMADYKEAPLATRPKTLDPAEYFNLSPEYRRAEEKRAALRAQLKRQYLQQLNNPHRKELIEDPALTRWTYARTNNNYFRPTAKTSLIGGLFGVLPLFALYVVFKSDRDKREAKIKAGTYERPYKLST</sequence>
<keyword evidence="7" id="KW-0679">Respiratory chain</keyword>
<comment type="subcellular location">
    <subcellularLocation>
        <location evidence="2">Mitochondrion inner membrane</location>
        <topology evidence="2">Single-pass membrane protein</topology>
        <orientation evidence="2">Matrix side</orientation>
    </subcellularLocation>
</comment>
<evidence type="ECO:0000256" key="8">
    <source>
        <dbReference type="ARBA" id="ARBA00022692"/>
    </source>
</evidence>
<evidence type="ECO:0000256" key="2">
    <source>
        <dbReference type="ARBA" id="ARBA00004298"/>
    </source>
</evidence>
<feature type="transmembrane region" description="Helical" evidence="17">
    <location>
        <begin position="463"/>
        <end position="481"/>
    </location>
</feature>
<protein>
    <recommendedName>
        <fullName evidence="5">NADH dehydrogenase [ubiquinone] 1 beta subcomplex subunit 4</fullName>
    </recommendedName>
    <alternativeName>
        <fullName evidence="14">Complex I-B15</fullName>
    </alternativeName>
    <alternativeName>
        <fullName evidence="15">NADH-ubiquinone oxidoreductase B15 subunit</fullName>
    </alternativeName>
</protein>
<comment type="subunit">
    <text evidence="4">Complex I is composed of 45 different subunits.</text>
</comment>
<keyword evidence="21" id="KW-1267">Proteomics identification</keyword>
<keyword evidence="6" id="KW-0813">Transport</keyword>
<dbReference type="GO" id="GO:0005743">
    <property type="term" value="C:mitochondrial inner membrane"/>
    <property type="evidence" value="ECO:0007669"/>
    <property type="project" value="UniProtKB-SubCell"/>
</dbReference>
<keyword evidence="8 17" id="KW-0812">Transmembrane</keyword>
<keyword evidence="20" id="KW-1185">Reference proteome</keyword>
<evidence type="ECO:0000256" key="17">
    <source>
        <dbReference type="SAM" id="Phobius"/>
    </source>
</evidence>
<keyword evidence="13 17" id="KW-0472">Membrane</keyword>
<dbReference type="EMBL" id="QBIY01012279">
    <property type="protein sequence ID" value="RXN25786.1"/>
    <property type="molecule type" value="Genomic_DNA"/>
</dbReference>
<feature type="compositionally biased region" description="Polar residues" evidence="16">
    <location>
        <begin position="42"/>
        <end position="65"/>
    </location>
</feature>
<evidence type="ECO:0000313" key="18">
    <source>
        <dbReference type="EMBL" id="RXN25786.1"/>
    </source>
</evidence>
<evidence type="ECO:0000256" key="3">
    <source>
        <dbReference type="ARBA" id="ARBA00007260"/>
    </source>
</evidence>
<dbReference type="InterPro" id="IPR009866">
    <property type="entry name" value="NADH_UbQ_OxRdtase_NDUFB4_su"/>
</dbReference>
<evidence type="ECO:0000256" key="5">
    <source>
        <dbReference type="ARBA" id="ARBA00018681"/>
    </source>
</evidence>
<feature type="region of interest" description="Disordered" evidence="16">
    <location>
        <begin position="1"/>
        <end position="65"/>
    </location>
</feature>
<dbReference type="PANTHER" id="PTHR33504:SF2">
    <property type="entry name" value="PROTEIN MFI"/>
    <property type="match status" value="1"/>
</dbReference>
<keyword evidence="10" id="KW-0249">Electron transport</keyword>
<evidence type="ECO:0000256" key="12">
    <source>
        <dbReference type="ARBA" id="ARBA00023128"/>
    </source>
</evidence>
<keyword evidence="11 17" id="KW-1133">Transmembrane helix</keyword>
<dbReference type="Proteomes" id="UP000290572">
    <property type="component" value="Unassembled WGS sequence"/>
</dbReference>
<evidence type="ECO:0000256" key="16">
    <source>
        <dbReference type="SAM" id="MobiDB-lite"/>
    </source>
</evidence>
<comment type="caution">
    <text evidence="18">The sequence shown here is derived from an EMBL/GenBank/DDBJ whole genome shotgun (WGS) entry which is preliminary data.</text>
</comment>
<evidence type="ECO:0000256" key="6">
    <source>
        <dbReference type="ARBA" id="ARBA00022448"/>
    </source>
</evidence>
<dbReference type="PANTHER" id="PTHR33504">
    <property type="entry name" value="NADH DEHYDROGENASE (UBIQUINONE) 1 BETA SUBCOMPLEX, 4"/>
    <property type="match status" value="1"/>
</dbReference>
<keyword evidence="18" id="KW-0830">Ubiquinone</keyword>
<evidence type="ECO:0000313" key="20">
    <source>
        <dbReference type="Proteomes" id="UP000290572"/>
    </source>
</evidence>
<evidence type="ECO:0000256" key="4">
    <source>
        <dbReference type="ARBA" id="ARBA00011533"/>
    </source>
</evidence>
<keyword evidence="12" id="KW-0496">Mitochondrion</keyword>
<dbReference type="EMBL" id="QBIY01012216">
    <property type="protein sequence ID" value="RXN26680.1"/>
    <property type="molecule type" value="Genomic_DNA"/>
</dbReference>
<dbReference type="Pfam" id="PF07225">
    <property type="entry name" value="NDUF_B4"/>
    <property type="match status" value="1"/>
</dbReference>
<name>A0A498N5G5_LABRO</name>
<evidence type="ECO:0000256" key="15">
    <source>
        <dbReference type="ARBA" id="ARBA00030987"/>
    </source>
</evidence>